<gene>
    <name evidence="7" type="ORF">FQA47_000982</name>
</gene>
<proteinExistence type="predicted"/>
<keyword evidence="3" id="KW-0804">Transcription</keyword>
<dbReference type="Pfam" id="PF00853">
    <property type="entry name" value="Runt"/>
    <property type="match status" value="1"/>
</dbReference>
<protein>
    <submittedName>
        <fullName evidence="7">Gap junction alpha-5 protein</fullName>
    </submittedName>
</protein>
<dbReference type="GO" id="GO:0002062">
    <property type="term" value="P:chondrocyte differentiation"/>
    <property type="evidence" value="ECO:0007669"/>
    <property type="project" value="TreeGrafter"/>
</dbReference>
<dbReference type="GO" id="GO:0000978">
    <property type="term" value="F:RNA polymerase II cis-regulatory region sequence-specific DNA binding"/>
    <property type="evidence" value="ECO:0007669"/>
    <property type="project" value="TreeGrafter"/>
</dbReference>
<dbReference type="GO" id="GO:0005634">
    <property type="term" value="C:nucleus"/>
    <property type="evidence" value="ECO:0007669"/>
    <property type="project" value="UniProtKB-SubCell"/>
</dbReference>
<dbReference type="SUPFAM" id="SSF49417">
    <property type="entry name" value="p53-like transcription factors"/>
    <property type="match status" value="1"/>
</dbReference>
<dbReference type="Pfam" id="PF00029">
    <property type="entry name" value="Connexin"/>
    <property type="match status" value="1"/>
</dbReference>
<dbReference type="GO" id="GO:0045595">
    <property type="term" value="P:regulation of cell differentiation"/>
    <property type="evidence" value="ECO:0007669"/>
    <property type="project" value="TreeGrafter"/>
</dbReference>
<dbReference type="GO" id="GO:0007154">
    <property type="term" value="P:cell communication"/>
    <property type="evidence" value="ECO:0007669"/>
    <property type="project" value="InterPro"/>
</dbReference>
<dbReference type="EMBL" id="WKFB01000059">
    <property type="protein sequence ID" value="KAF6737393.1"/>
    <property type="molecule type" value="Genomic_DNA"/>
</dbReference>
<dbReference type="InterPro" id="IPR008967">
    <property type="entry name" value="p53-like_TF_DNA-bd_sf"/>
</dbReference>
<evidence type="ECO:0000256" key="3">
    <source>
        <dbReference type="ARBA" id="ARBA00023163"/>
    </source>
</evidence>
<feature type="compositionally biased region" description="Basic and acidic residues" evidence="5">
    <location>
        <begin position="418"/>
        <end position="433"/>
    </location>
</feature>
<dbReference type="PANTHER" id="PTHR11950:SF43">
    <property type="entry name" value="RUNT-RELATED TRANSCRIPTION FACTOR 3"/>
    <property type="match status" value="1"/>
</dbReference>
<feature type="compositionally biased region" description="Low complexity" evidence="5">
    <location>
        <begin position="148"/>
        <end position="160"/>
    </location>
</feature>
<dbReference type="Proteomes" id="UP000646548">
    <property type="component" value="Unassembled WGS sequence"/>
</dbReference>
<dbReference type="Gene3D" id="2.60.40.720">
    <property type="match status" value="1"/>
</dbReference>
<comment type="caution">
    <text evidence="7">The sequence shown here is derived from an EMBL/GenBank/DDBJ whole genome shotgun (WGS) entry which is preliminary data.</text>
</comment>
<sequence length="527" mass="58237">MDKQEVGSILQQSTAPHRGLVETDSPNFLCSSLPQHWRCNKTLPGAFTVVALGNDVPDGVVVIVMAGNDDNCSAELRNATATMKQGYAHFNDLRFIGRSGRGKSFTLSINVLTSPPQIATLHRAIKITVDGPRLPRRQRQKELKSEGFRPSSSRSSTWSDCRSLSSLWSSETPLLGHMTSLSSSFTTTPRIHHLPPLPYCAPPPPYSSCLSSPHSAPPPLSHCSSFQPCSFFYGSNQNQKQDQNPLQQGFSSTEEAASVWTVLLCMLSVIGQVVEVIGWSAVVVGRSTEVAGQSPEVVDHVSKMVRQTPESFCAELMADWSLLGNFLEEVQEHSTSVGKVWLTILFIFRILVLGTAAESSWGDEQEDFNCDTLQPGCENVCYDEAFPIAHIRFWVLQIVFVSTPSLIYMGHAMHTVRREEKRRSRQEDDRDGGGEEEDQGGGDKQERKGEKDEEKEKGERPSAGRIRLKGALLKTYVLSILIRSVMETYREEHLHCVHAGCLSCLPGPECDGAPSFGMETLLQVPFL</sequence>
<feature type="region of interest" description="Disordered" evidence="5">
    <location>
        <begin position="418"/>
        <end position="463"/>
    </location>
</feature>
<reference evidence="7" key="1">
    <citation type="journal article" name="BMC Genomics">
        <title>Long-read sequencing and de novo genome assembly of marine medaka (Oryzias melastigma).</title>
        <authorList>
            <person name="Liang P."/>
            <person name="Saqib H.S.A."/>
            <person name="Ni X."/>
            <person name="Shen Y."/>
        </authorList>
    </citation>
    <scope>NUCLEOTIDE SEQUENCE</scope>
    <source>
        <strain evidence="7">Bigg-433</strain>
    </source>
</reference>
<dbReference type="SMART" id="SM00037">
    <property type="entry name" value="CNX"/>
    <property type="match status" value="1"/>
</dbReference>
<accession>A0A834FNB8</accession>
<dbReference type="PROSITE" id="PS00407">
    <property type="entry name" value="CONNEXINS_1"/>
    <property type="match status" value="1"/>
</dbReference>
<dbReference type="PROSITE" id="PS51062">
    <property type="entry name" value="RUNT"/>
    <property type="match status" value="1"/>
</dbReference>
<feature type="compositionally biased region" description="Basic and acidic residues" evidence="5">
    <location>
        <begin position="441"/>
        <end position="462"/>
    </location>
</feature>
<evidence type="ECO:0000313" key="8">
    <source>
        <dbReference type="Proteomes" id="UP000646548"/>
    </source>
</evidence>
<dbReference type="GO" id="GO:0000981">
    <property type="term" value="F:DNA-binding transcription factor activity, RNA polymerase II-specific"/>
    <property type="evidence" value="ECO:0007669"/>
    <property type="project" value="TreeGrafter"/>
</dbReference>
<evidence type="ECO:0000256" key="1">
    <source>
        <dbReference type="ARBA" id="ARBA00004123"/>
    </source>
</evidence>
<keyword evidence="4" id="KW-0539">Nucleus</keyword>
<feature type="domain" description="Runt" evidence="6">
    <location>
        <begin position="8"/>
        <end position="137"/>
    </location>
</feature>
<keyword evidence="2" id="KW-0805">Transcription regulation</keyword>
<dbReference type="InterPro" id="IPR038359">
    <property type="entry name" value="Connexin_N_sf"/>
</dbReference>
<dbReference type="PANTHER" id="PTHR11950">
    <property type="entry name" value="RUNT RELATED"/>
    <property type="match status" value="1"/>
</dbReference>
<dbReference type="GO" id="GO:0005524">
    <property type="term" value="F:ATP binding"/>
    <property type="evidence" value="ECO:0007669"/>
    <property type="project" value="InterPro"/>
</dbReference>
<dbReference type="InterPro" id="IPR013524">
    <property type="entry name" value="Runt_dom"/>
</dbReference>
<dbReference type="InterPro" id="IPR012346">
    <property type="entry name" value="p53/RUNT-type_TF_DNA-bd_sf"/>
</dbReference>
<organism evidence="7 8">
    <name type="scientific">Oryzias melastigma</name>
    <name type="common">Marine medaka</name>
    <dbReference type="NCBI Taxonomy" id="30732"/>
    <lineage>
        <taxon>Eukaryota</taxon>
        <taxon>Metazoa</taxon>
        <taxon>Chordata</taxon>
        <taxon>Craniata</taxon>
        <taxon>Vertebrata</taxon>
        <taxon>Euteleostomi</taxon>
        <taxon>Actinopterygii</taxon>
        <taxon>Neopterygii</taxon>
        <taxon>Teleostei</taxon>
        <taxon>Neoteleostei</taxon>
        <taxon>Acanthomorphata</taxon>
        <taxon>Ovalentaria</taxon>
        <taxon>Atherinomorphae</taxon>
        <taxon>Beloniformes</taxon>
        <taxon>Adrianichthyidae</taxon>
        <taxon>Oryziinae</taxon>
        <taxon>Oryzias</taxon>
    </lineage>
</organism>
<dbReference type="GO" id="GO:0005922">
    <property type="term" value="C:connexin complex"/>
    <property type="evidence" value="ECO:0007669"/>
    <property type="project" value="InterPro"/>
</dbReference>
<evidence type="ECO:0000256" key="4">
    <source>
        <dbReference type="ARBA" id="ARBA00023242"/>
    </source>
</evidence>
<evidence type="ECO:0000256" key="2">
    <source>
        <dbReference type="ARBA" id="ARBA00023015"/>
    </source>
</evidence>
<dbReference type="AlphaFoldDB" id="A0A834FNB8"/>
<dbReference type="Gene3D" id="1.20.1440.80">
    <property type="entry name" value="Gap junction channel protein cysteine-rich domain"/>
    <property type="match status" value="1"/>
</dbReference>
<dbReference type="GO" id="GO:0030097">
    <property type="term" value="P:hemopoiesis"/>
    <property type="evidence" value="ECO:0007669"/>
    <property type="project" value="TreeGrafter"/>
</dbReference>
<evidence type="ECO:0000259" key="6">
    <source>
        <dbReference type="PROSITE" id="PS51062"/>
    </source>
</evidence>
<dbReference type="PRINTS" id="PR00967">
    <property type="entry name" value="ONCOGENEAML1"/>
</dbReference>
<dbReference type="InterPro" id="IPR000040">
    <property type="entry name" value="AML1_Runt"/>
</dbReference>
<evidence type="ECO:0000256" key="5">
    <source>
        <dbReference type="SAM" id="MobiDB-lite"/>
    </source>
</evidence>
<name>A0A834FNB8_ORYME</name>
<comment type="subcellular location">
    <subcellularLocation>
        <location evidence="1">Nucleus</location>
    </subcellularLocation>
</comment>
<dbReference type="GO" id="GO:0001503">
    <property type="term" value="P:ossification"/>
    <property type="evidence" value="ECO:0007669"/>
    <property type="project" value="TreeGrafter"/>
</dbReference>
<evidence type="ECO:0000313" key="7">
    <source>
        <dbReference type="EMBL" id="KAF6737393.1"/>
    </source>
</evidence>
<feature type="region of interest" description="Disordered" evidence="5">
    <location>
        <begin position="132"/>
        <end position="160"/>
    </location>
</feature>
<dbReference type="GO" id="GO:0030182">
    <property type="term" value="P:neuron differentiation"/>
    <property type="evidence" value="ECO:0007669"/>
    <property type="project" value="TreeGrafter"/>
</dbReference>
<dbReference type="InterPro" id="IPR013092">
    <property type="entry name" value="Connexin_N"/>
</dbReference>
<dbReference type="InterPro" id="IPR017990">
    <property type="entry name" value="Connexin_CS"/>
</dbReference>